<comment type="catalytic activity">
    <reaction evidence="7 8">
        <text>5-phospho-beta-D-ribosylamine + L-glutamate + diphosphate = 5-phospho-alpha-D-ribose 1-diphosphate + L-glutamine + H2O</text>
        <dbReference type="Rhea" id="RHEA:14905"/>
        <dbReference type="ChEBI" id="CHEBI:15377"/>
        <dbReference type="ChEBI" id="CHEBI:29985"/>
        <dbReference type="ChEBI" id="CHEBI:33019"/>
        <dbReference type="ChEBI" id="CHEBI:58017"/>
        <dbReference type="ChEBI" id="CHEBI:58359"/>
        <dbReference type="ChEBI" id="CHEBI:58681"/>
        <dbReference type="EC" id="2.4.2.14"/>
    </reaction>
</comment>
<dbReference type="CDD" id="cd06223">
    <property type="entry name" value="PRTases_typeI"/>
    <property type="match status" value="1"/>
</dbReference>
<proteinExistence type="inferred from homology"/>
<feature type="region of interest" description="Disordered" evidence="9">
    <location>
        <begin position="1"/>
        <end position="27"/>
    </location>
</feature>
<dbReference type="Gene3D" id="3.60.20.10">
    <property type="entry name" value="Glutamine Phosphoribosylpyrophosphate, subunit 1, domain 1"/>
    <property type="match status" value="1"/>
</dbReference>
<dbReference type="InterPro" id="IPR005854">
    <property type="entry name" value="PurF"/>
</dbReference>
<keyword evidence="4 7" id="KW-0808">Transferase</keyword>
<dbReference type="PANTHER" id="PTHR11907">
    <property type="entry name" value="AMIDOPHOSPHORIBOSYLTRANSFERASE"/>
    <property type="match status" value="1"/>
</dbReference>
<feature type="binding site" evidence="7">
    <location>
        <position position="475"/>
    </location>
    <ligand>
        <name>[4Fe-4S] cluster</name>
        <dbReference type="ChEBI" id="CHEBI:49883"/>
    </ligand>
</feature>
<feature type="binding site" evidence="7">
    <location>
        <position position="472"/>
    </location>
    <ligand>
        <name>[4Fe-4S] cluster</name>
        <dbReference type="ChEBI" id="CHEBI:49883"/>
    </ligand>
</feature>
<dbReference type="SUPFAM" id="SSF56235">
    <property type="entry name" value="N-terminal nucleophile aminohydrolases (Ntn hydrolases)"/>
    <property type="match status" value="1"/>
</dbReference>
<dbReference type="Pfam" id="PF13522">
    <property type="entry name" value="GATase_6"/>
    <property type="match status" value="1"/>
</dbReference>
<comment type="similarity">
    <text evidence="2 7 8">In the C-terminal section; belongs to the purine/pyrimidine phosphoribosyltransferase family.</text>
</comment>
<evidence type="ECO:0000256" key="1">
    <source>
        <dbReference type="ARBA" id="ARBA00005209"/>
    </source>
</evidence>
<keyword evidence="7" id="KW-0479">Metal-binding</keyword>
<keyword evidence="7" id="KW-0460">Magnesium</keyword>
<evidence type="ECO:0000256" key="6">
    <source>
        <dbReference type="ARBA" id="ARBA00022962"/>
    </source>
</evidence>
<evidence type="ECO:0000256" key="7">
    <source>
        <dbReference type="HAMAP-Rule" id="MF_01931"/>
    </source>
</evidence>
<dbReference type="HAMAP" id="MF_01931">
    <property type="entry name" value="PurF"/>
    <property type="match status" value="1"/>
</dbReference>
<dbReference type="Gene3D" id="3.40.50.2020">
    <property type="match status" value="1"/>
</dbReference>
<keyword evidence="7" id="KW-0411">Iron-sulfur</keyword>
<dbReference type="Proteomes" id="UP001500449">
    <property type="component" value="Unassembled WGS sequence"/>
</dbReference>
<sequence>MSSDRNLHTGPVPTTPDELPEVSDDSPKEECGVFGVWAPGEDVAKLTYYGLYALQHRGQEAAGIAVSDGRRMVVFKDLGLVSQVFDEQTLSSLKGHLAVGHCRYSTTGSTTWENAQPVFRTTATGSGIALGHNGNLVNTAELRDEVTALAGEGGSSSASRLLATTDSDLVCELLAATSADIGLEEAALRLLPRVRGAFSFAFADENTLYAARDAHGVRPLVLGRLERGWVVASETAALDIVGASMVREVEPGELLAIDADGLRSSRFAAPEPKGCVFEYVYLARPDTSIAGRSVHAARVEIGRRLASESPVEADLVIPVPESGTPAAIGYAQGSGIPYGQGLVKNQYVGRTFIQPSQTIRQLGIRLKLNPLRDVIRGKRLVVVDDSIVRGNTQRALVRMLREAGALEVHVRIASPPVRWPCFYGIDFASRAELVASGLDTEGVRRSIGADSLSYVSVDNMVAASEQPRSRLCCACFDGEYPIPLPEEARLGKHLLEAGQRSGSVAPDDPVRDPSAPLAVGYGAAEALSRP</sequence>
<comment type="cofactor">
    <cofactor evidence="7">
        <name>[4Fe-4S] cluster</name>
        <dbReference type="ChEBI" id="CHEBI:49883"/>
    </cofactor>
    <text evidence="7">Binds 1 [4Fe-4S] cluster per subunit.</text>
</comment>
<dbReference type="InterPro" id="IPR035584">
    <property type="entry name" value="PurF_N"/>
</dbReference>
<dbReference type="PIRSF" id="PIRSF000485">
    <property type="entry name" value="Amd_phspho_trans"/>
    <property type="match status" value="1"/>
</dbReference>
<comment type="caution">
    <text evidence="11">The sequence shown here is derived from an EMBL/GenBank/DDBJ whole genome shotgun (WGS) entry which is preliminary data.</text>
</comment>
<keyword evidence="3 7" id="KW-0328">Glycosyltransferase</keyword>
<evidence type="ECO:0000256" key="8">
    <source>
        <dbReference type="PIRNR" id="PIRNR000485"/>
    </source>
</evidence>
<dbReference type="SUPFAM" id="SSF53271">
    <property type="entry name" value="PRTase-like"/>
    <property type="match status" value="1"/>
</dbReference>
<feature type="binding site" evidence="7">
    <location>
        <position position="385"/>
    </location>
    <ligand>
        <name>Mg(2+)</name>
        <dbReference type="ChEBI" id="CHEBI:18420"/>
    </ligand>
</feature>
<evidence type="ECO:0000313" key="11">
    <source>
        <dbReference type="EMBL" id="GAA1870243.1"/>
    </source>
</evidence>
<feature type="active site" description="Nucleophile" evidence="7">
    <location>
        <position position="31"/>
    </location>
</feature>
<evidence type="ECO:0000313" key="12">
    <source>
        <dbReference type="Proteomes" id="UP001500449"/>
    </source>
</evidence>
<feature type="binding site" evidence="7">
    <location>
        <position position="322"/>
    </location>
    <ligand>
        <name>Mg(2+)</name>
        <dbReference type="ChEBI" id="CHEBI:18420"/>
    </ligand>
</feature>
<keyword evidence="6 7" id="KW-0315">Glutamine amidotransferase</keyword>
<accession>A0ABN2NK31</accession>
<organism evidence="11 12">
    <name type="scientific">Pseudonocardia ailaonensis</name>
    <dbReference type="NCBI Taxonomy" id="367279"/>
    <lineage>
        <taxon>Bacteria</taxon>
        <taxon>Bacillati</taxon>
        <taxon>Actinomycetota</taxon>
        <taxon>Actinomycetes</taxon>
        <taxon>Pseudonocardiales</taxon>
        <taxon>Pseudonocardiaceae</taxon>
        <taxon>Pseudonocardia</taxon>
    </lineage>
</organism>
<feature type="binding site" evidence="7">
    <location>
        <position position="421"/>
    </location>
    <ligand>
        <name>[4Fe-4S] cluster</name>
        <dbReference type="ChEBI" id="CHEBI:49883"/>
    </ligand>
</feature>
<protein>
    <recommendedName>
        <fullName evidence="7">Amidophosphoribosyltransferase</fullName>
        <shortName evidence="7">ATase</shortName>
        <ecNumber evidence="7">2.4.2.14</ecNumber>
    </recommendedName>
    <alternativeName>
        <fullName evidence="7">Glutamine phosphoribosylpyrophosphate amidotransferase</fullName>
        <shortName evidence="7">GPATase</shortName>
    </alternativeName>
</protein>
<feature type="binding site" evidence="7">
    <location>
        <position position="384"/>
    </location>
    <ligand>
        <name>Mg(2+)</name>
        <dbReference type="ChEBI" id="CHEBI:18420"/>
    </ligand>
</feature>
<name>A0ABN2NK31_9PSEU</name>
<dbReference type="CDD" id="cd00715">
    <property type="entry name" value="GPATase_N"/>
    <property type="match status" value="1"/>
</dbReference>
<dbReference type="InterPro" id="IPR000836">
    <property type="entry name" value="PRTase_dom"/>
</dbReference>
<dbReference type="NCBIfam" id="TIGR01134">
    <property type="entry name" value="purF"/>
    <property type="match status" value="1"/>
</dbReference>
<reference evidence="11 12" key="1">
    <citation type="journal article" date="2019" name="Int. J. Syst. Evol. Microbiol.">
        <title>The Global Catalogue of Microorganisms (GCM) 10K type strain sequencing project: providing services to taxonomists for standard genome sequencing and annotation.</title>
        <authorList>
            <consortium name="The Broad Institute Genomics Platform"/>
            <consortium name="The Broad Institute Genome Sequencing Center for Infectious Disease"/>
            <person name="Wu L."/>
            <person name="Ma J."/>
        </authorList>
    </citation>
    <scope>NUCLEOTIDE SEQUENCE [LARGE SCALE GENOMIC DNA]</scope>
    <source>
        <strain evidence="11 12">JCM 16009</strain>
    </source>
</reference>
<evidence type="ECO:0000256" key="4">
    <source>
        <dbReference type="ARBA" id="ARBA00022679"/>
    </source>
</evidence>
<dbReference type="RefSeq" id="WP_344424268.1">
    <property type="nucleotide sequence ID" value="NZ_BAAAQK010000025.1"/>
</dbReference>
<comment type="function">
    <text evidence="7">Catalyzes the formation of phosphoribosylamine from phosphoribosylpyrophosphate (PRPP) and glutamine.</text>
</comment>
<evidence type="ECO:0000256" key="5">
    <source>
        <dbReference type="ARBA" id="ARBA00022755"/>
    </source>
</evidence>
<evidence type="ECO:0000256" key="9">
    <source>
        <dbReference type="SAM" id="MobiDB-lite"/>
    </source>
</evidence>
<feature type="domain" description="Glutamine amidotransferase type-2" evidence="10">
    <location>
        <begin position="31"/>
        <end position="260"/>
    </location>
</feature>
<evidence type="ECO:0000259" key="10">
    <source>
        <dbReference type="PROSITE" id="PS51278"/>
    </source>
</evidence>
<keyword evidence="12" id="KW-1185">Reference proteome</keyword>
<dbReference type="PROSITE" id="PS51278">
    <property type="entry name" value="GATASE_TYPE_2"/>
    <property type="match status" value="1"/>
</dbReference>
<feature type="binding site" evidence="7">
    <location>
        <position position="275"/>
    </location>
    <ligand>
        <name>[4Fe-4S] cluster</name>
        <dbReference type="ChEBI" id="CHEBI:49883"/>
    </ligand>
</feature>
<evidence type="ECO:0000256" key="3">
    <source>
        <dbReference type="ARBA" id="ARBA00022676"/>
    </source>
</evidence>
<gene>
    <name evidence="7 11" type="primary">purF</name>
    <name evidence="11" type="ORF">GCM10009836_58540</name>
</gene>
<comment type="cofactor">
    <cofactor evidence="7">
        <name>Mg(2+)</name>
        <dbReference type="ChEBI" id="CHEBI:18420"/>
    </cofactor>
    <text evidence="7">Binds 1 Mg(2+) ion per subunit.</text>
</comment>
<keyword evidence="7" id="KW-0408">Iron</keyword>
<comment type="pathway">
    <text evidence="1 7 8">Purine metabolism; IMP biosynthesis via de novo pathway; N(1)-(5-phospho-D-ribosyl)glycinamide from 5-phospho-alpha-D-ribose 1-diphosphate: step 1/2.</text>
</comment>
<dbReference type="InterPro" id="IPR029055">
    <property type="entry name" value="Ntn_hydrolases_N"/>
</dbReference>
<dbReference type="InterPro" id="IPR017932">
    <property type="entry name" value="GATase_2_dom"/>
</dbReference>
<keyword evidence="5 7" id="KW-0658">Purine biosynthesis</keyword>
<dbReference type="EC" id="2.4.2.14" evidence="7"/>
<dbReference type="InterPro" id="IPR029057">
    <property type="entry name" value="PRTase-like"/>
</dbReference>
<keyword evidence="7" id="KW-0004">4Fe-4S</keyword>
<evidence type="ECO:0000256" key="2">
    <source>
        <dbReference type="ARBA" id="ARBA00010138"/>
    </source>
</evidence>
<dbReference type="EMBL" id="BAAAQK010000025">
    <property type="protein sequence ID" value="GAA1870243.1"/>
    <property type="molecule type" value="Genomic_DNA"/>
</dbReference>